<keyword evidence="4" id="KW-1185">Reference proteome</keyword>
<dbReference type="RefSeq" id="WP_050668392.1">
    <property type="nucleotide sequence ID" value="NZ_LAIR01000002.1"/>
</dbReference>
<dbReference type="STRING" id="1631356.VV01_01810"/>
<sequence length="239" mass="24208">MFARDDSGGGTPGVSGAARTPTAASASTSPGAPTASASGAPTTTAGAPTTAGANDRWQGERDALGTYLVPPRSEGWSLSTGGETMAYADEKGTVLAKAQRPAYYQAGYCSTGAGVARAWAGFSPTPDGVVESSKAVATAWAGAIGHHADGRIDPHSPVISRTIDTHTPGVSATSSRTVVTLLERDTAGCLPPRVEITTVTARTAQDATTLVLVRDLDVAGQLSDDLRDRILASVRPSSA</sequence>
<dbReference type="InterPro" id="IPR058330">
    <property type="entry name" value="DUF8017"/>
</dbReference>
<evidence type="ECO:0000313" key="3">
    <source>
        <dbReference type="EMBL" id="KNX36169.1"/>
    </source>
</evidence>
<dbReference type="EMBL" id="LAIR01000002">
    <property type="protein sequence ID" value="KNX36169.1"/>
    <property type="molecule type" value="Genomic_DNA"/>
</dbReference>
<proteinExistence type="predicted"/>
<dbReference type="AlphaFoldDB" id="A0A0L6CEQ4"/>
<comment type="caution">
    <text evidence="3">The sequence shown here is derived from an EMBL/GenBank/DDBJ whole genome shotgun (WGS) entry which is preliminary data.</text>
</comment>
<feature type="region of interest" description="Disordered" evidence="1">
    <location>
        <begin position="1"/>
        <end position="59"/>
    </location>
</feature>
<reference evidence="4" key="1">
    <citation type="submission" date="2015-03" db="EMBL/GenBank/DDBJ databases">
        <title>Luteipulveratus halotolerans sp. nov., a novel actinobacterium (Dermacoccaceae) from Sarawak, Malaysia.</title>
        <authorList>
            <person name="Juboi H."/>
            <person name="Basik A."/>
            <person name="Shamsul S.S."/>
            <person name="Arnold P."/>
            <person name="Schmitt E.K."/>
            <person name="Sanglier J.-J."/>
            <person name="Yeo T."/>
        </authorList>
    </citation>
    <scope>NUCLEOTIDE SEQUENCE [LARGE SCALE GENOMIC DNA]</scope>
    <source>
        <strain evidence="4">C296001</strain>
    </source>
</reference>
<dbReference type="Pfam" id="PF26056">
    <property type="entry name" value="DUF8017"/>
    <property type="match status" value="1"/>
</dbReference>
<name>A0A0L6CEQ4_9MICO</name>
<dbReference type="OrthoDB" id="9870824at2"/>
<evidence type="ECO:0000256" key="1">
    <source>
        <dbReference type="SAM" id="MobiDB-lite"/>
    </source>
</evidence>
<accession>A0A0L6CEQ4</accession>
<feature type="compositionally biased region" description="Low complexity" evidence="1">
    <location>
        <begin position="15"/>
        <end position="53"/>
    </location>
</feature>
<feature type="domain" description="DUF8017" evidence="2">
    <location>
        <begin position="65"/>
        <end position="237"/>
    </location>
</feature>
<gene>
    <name evidence="3" type="ORF">VV01_01810</name>
</gene>
<protein>
    <recommendedName>
        <fullName evidence="2">DUF8017 domain-containing protein</fullName>
    </recommendedName>
</protein>
<evidence type="ECO:0000313" key="4">
    <source>
        <dbReference type="Proteomes" id="UP000037397"/>
    </source>
</evidence>
<dbReference type="Proteomes" id="UP000037397">
    <property type="component" value="Unassembled WGS sequence"/>
</dbReference>
<organism evidence="3 4">
    <name type="scientific">Luteipulveratus halotolerans</name>
    <dbReference type="NCBI Taxonomy" id="1631356"/>
    <lineage>
        <taxon>Bacteria</taxon>
        <taxon>Bacillati</taxon>
        <taxon>Actinomycetota</taxon>
        <taxon>Actinomycetes</taxon>
        <taxon>Micrococcales</taxon>
        <taxon>Dermacoccaceae</taxon>
        <taxon>Luteipulveratus</taxon>
    </lineage>
</organism>
<evidence type="ECO:0000259" key="2">
    <source>
        <dbReference type="Pfam" id="PF26056"/>
    </source>
</evidence>